<evidence type="ECO:0000259" key="1">
    <source>
        <dbReference type="Pfam" id="PF17189"/>
    </source>
</evidence>
<dbReference type="KEGG" id="amuc:Pan181_34440"/>
<evidence type="ECO:0000313" key="3">
    <source>
        <dbReference type="Proteomes" id="UP000315750"/>
    </source>
</evidence>
<dbReference type="SUPFAM" id="SSF51445">
    <property type="entry name" value="(Trans)glycosidases"/>
    <property type="match status" value="1"/>
</dbReference>
<organism evidence="2 3">
    <name type="scientific">Aeoliella mucimassa</name>
    <dbReference type="NCBI Taxonomy" id="2527972"/>
    <lineage>
        <taxon>Bacteria</taxon>
        <taxon>Pseudomonadati</taxon>
        <taxon>Planctomycetota</taxon>
        <taxon>Planctomycetia</taxon>
        <taxon>Pirellulales</taxon>
        <taxon>Lacipirellulaceae</taxon>
        <taxon>Aeoliella</taxon>
    </lineage>
</organism>
<dbReference type="AlphaFoldDB" id="A0A518AR88"/>
<sequence>MELCSLIEQVSVRCALRNDLASKHWWMWFIGGWLVVMSIGPAQAKYPVLRPMRENPAPTTGRYVVHVDQPQQLVWGMGFEIQCDSIRSGNQGLPEERTSVPRDLVPEERDRLANEMLSGFRYCRLAGGLYWRGTDDDQKVLKPRWPNQLEELQALLDNAGVEGLSFEYWTPPPFWKANRNYVDTQDGKNILRCYGRQFANDPVYHGDVKRFLRDFADARVQDIQTLKNAGFRIDQWGLSNEPWVNNAYSTCYYTKEQYGEVFKAVAPAIRDHDPSIKIIADTMYGSPQYIAPVMRTEYAKYVDALVVHAIGEDSAIVPKIVRETRNSISQPLPLYQNEYEYLDGPATRDRCHNTVQNIMNWYQLAQSPTWYWIHALKPCTNSEASGYALGYWMPLDPSDSPPEEPRELAYAVARRCSDDHLLKGVSDPLIGTYCLTVPRGDGFQPASSYEFSVSKPCEVYLLAHERGGPLEIAGWEKTDYKTLWSYEERDAVYRRTVGPGVVRVPSHTGKLANGYYGVPHAVLVRAIDGVECPIAEDDLPIGASVELLEKFTPEEIVAELEPGHWTWNKYNWHSVVGFLKYMPWDSTVVKVTEEAFDHDMRILAFKRPDGKLVVVLSNRCWSDYQFQVDTQLPDAEFRGYRYTPDESGEGFMGVPVGAQQGPVLNATVPDLVWEFWVQQ</sequence>
<accession>A0A518AR88</accession>
<reference evidence="2 3" key="1">
    <citation type="submission" date="2019-02" db="EMBL/GenBank/DDBJ databases">
        <title>Deep-cultivation of Planctomycetes and their phenomic and genomic characterization uncovers novel biology.</title>
        <authorList>
            <person name="Wiegand S."/>
            <person name="Jogler M."/>
            <person name="Boedeker C."/>
            <person name="Pinto D."/>
            <person name="Vollmers J."/>
            <person name="Rivas-Marin E."/>
            <person name="Kohn T."/>
            <person name="Peeters S.H."/>
            <person name="Heuer A."/>
            <person name="Rast P."/>
            <person name="Oberbeckmann S."/>
            <person name="Bunk B."/>
            <person name="Jeske O."/>
            <person name="Meyerdierks A."/>
            <person name="Storesund J.E."/>
            <person name="Kallscheuer N."/>
            <person name="Luecker S."/>
            <person name="Lage O.M."/>
            <person name="Pohl T."/>
            <person name="Merkel B.J."/>
            <person name="Hornburger P."/>
            <person name="Mueller R.-W."/>
            <person name="Bruemmer F."/>
            <person name="Labrenz M."/>
            <person name="Spormann A.M."/>
            <person name="Op den Camp H."/>
            <person name="Overmann J."/>
            <person name="Amann R."/>
            <person name="Jetten M.S.M."/>
            <person name="Mascher T."/>
            <person name="Medema M.H."/>
            <person name="Devos D.P."/>
            <person name="Kaster A.-K."/>
            <person name="Ovreas L."/>
            <person name="Rohde M."/>
            <person name="Galperin M.Y."/>
            <person name="Jogler C."/>
        </authorList>
    </citation>
    <scope>NUCLEOTIDE SEQUENCE [LARGE SCALE GENOMIC DNA]</scope>
    <source>
        <strain evidence="2 3">Pan181</strain>
    </source>
</reference>
<feature type="domain" description="Glycosyl hydrolase family 30 beta sandwich" evidence="1">
    <location>
        <begin position="586"/>
        <end position="630"/>
    </location>
</feature>
<dbReference type="InterPro" id="IPR033452">
    <property type="entry name" value="GH30_C"/>
</dbReference>
<dbReference type="EMBL" id="CP036278">
    <property type="protein sequence ID" value="QDU57230.1"/>
    <property type="molecule type" value="Genomic_DNA"/>
</dbReference>
<dbReference type="Proteomes" id="UP000315750">
    <property type="component" value="Chromosome"/>
</dbReference>
<evidence type="ECO:0000313" key="2">
    <source>
        <dbReference type="EMBL" id="QDU57230.1"/>
    </source>
</evidence>
<gene>
    <name evidence="2" type="ORF">Pan181_34440</name>
</gene>
<protein>
    <recommendedName>
        <fullName evidence="1">Glycosyl hydrolase family 30 beta sandwich domain-containing protein</fullName>
    </recommendedName>
</protein>
<proteinExistence type="predicted"/>
<keyword evidence="3" id="KW-1185">Reference proteome</keyword>
<name>A0A518AR88_9BACT</name>
<dbReference type="Pfam" id="PF17189">
    <property type="entry name" value="Glyco_hydro_30C"/>
    <property type="match status" value="1"/>
</dbReference>
<dbReference type="RefSeq" id="WP_145248255.1">
    <property type="nucleotide sequence ID" value="NZ_CP036278.1"/>
</dbReference>
<dbReference type="OrthoDB" id="287984at2"/>
<dbReference type="InterPro" id="IPR017853">
    <property type="entry name" value="GH"/>
</dbReference>
<dbReference type="Gene3D" id="3.20.20.80">
    <property type="entry name" value="Glycosidases"/>
    <property type="match status" value="1"/>
</dbReference>